<dbReference type="Pfam" id="PF16189">
    <property type="entry name" value="Creatinase_N_2"/>
    <property type="match status" value="1"/>
</dbReference>
<reference evidence="7 8" key="1">
    <citation type="submission" date="2018-10" db="EMBL/GenBank/DDBJ databases">
        <title>Paraburkholderia sp. 7MK8-2, isolated from soil.</title>
        <authorList>
            <person name="Gao Z.-H."/>
            <person name="Qiu L.-H."/>
        </authorList>
    </citation>
    <scope>NUCLEOTIDE SEQUENCE [LARGE SCALE GENOMIC DNA]</scope>
    <source>
        <strain evidence="7 8">7MK8-2</strain>
    </source>
</reference>
<keyword evidence="7" id="KW-0645">Protease</keyword>
<evidence type="ECO:0000313" key="7">
    <source>
        <dbReference type="EMBL" id="RKP43957.1"/>
    </source>
</evidence>
<dbReference type="Gene3D" id="3.40.350.10">
    <property type="entry name" value="Creatinase/prolidase N-terminal domain"/>
    <property type="match status" value="2"/>
</dbReference>
<dbReference type="InterPro" id="IPR050422">
    <property type="entry name" value="X-Pro_aminopeptidase_P"/>
</dbReference>
<evidence type="ECO:0000259" key="4">
    <source>
        <dbReference type="Pfam" id="PF00557"/>
    </source>
</evidence>
<evidence type="ECO:0000313" key="8">
    <source>
        <dbReference type="Proteomes" id="UP000280434"/>
    </source>
</evidence>
<dbReference type="EMBL" id="RBZV01000015">
    <property type="protein sequence ID" value="RKP43957.1"/>
    <property type="molecule type" value="Genomic_DNA"/>
</dbReference>
<dbReference type="Pfam" id="PF16188">
    <property type="entry name" value="Peptidase_M24_C"/>
    <property type="match status" value="1"/>
</dbReference>
<dbReference type="InterPro" id="IPR029149">
    <property type="entry name" value="Creatin/AminoP/Spt16_N"/>
</dbReference>
<comment type="caution">
    <text evidence="7">The sequence shown here is derived from an EMBL/GenBank/DDBJ whole genome shotgun (WGS) entry which is preliminary data.</text>
</comment>
<evidence type="ECO:0000259" key="5">
    <source>
        <dbReference type="Pfam" id="PF01321"/>
    </source>
</evidence>
<proteinExistence type="inferred from homology"/>
<keyword evidence="2" id="KW-0479">Metal-binding</keyword>
<dbReference type="GO" id="GO:0005737">
    <property type="term" value="C:cytoplasm"/>
    <property type="evidence" value="ECO:0007669"/>
    <property type="project" value="UniProtKB-ARBA"/>
</dbReference>
<evidence type="ECO:0000256" key="3">
    <source>
        <dbReference type="ARBA" id="ARBA00022801"/>
    </source>
</evidence>
<evidence type="ECO:0000256" key="2">
    <source>
        <dbReference type="ARBA" id="ARBA00022723"/>
    </source>
</evidence>
<feature type="domain" description="Creatinase N-terminal" evidence="5">
    <location>
        <begin position="18"/>
        <end position="143"/>
    </location>
</feature>
<dbReference type="GO" id="GO:0070006">
    <property type="term" value="F:metalloaminopeptidase activity"/>
    <property type="evidence" value="ECO:0007669"/>
    <property type="project" value="InterPro"/>
</dbReference>
<dbReference type="SUPFAM" id="SSF55920">
    <property type="entry name" value="Creatinase/aminopeptidase"/>
    <property type="match status" value="1"/>
</dbReference>
<dbReference type="CDD" id="cd01085">
    <property type="entry name" value="APP"/>
    <property type="match status" value="1"/>
</dbReference>
<dbReference type="Proteomes" id="UP000280434">
    <property type="component" value="Unassembled WGS sequence"/>
</dbReference>
<gene>
    <name evidence="7" type="ORF">D7S89_23775</name>
</gene>
<keyword evidence="7" id="KW-0031">Aminopeptidase</keyword>
<dbReference type="RefSeq" id="WP_121281324.1">
    <property type="nucleotide sequence ID" value="NZ_RBZV01000015.1"/>
</dbReference>
<accession>A0A494WZS1</accession>
<dbReference type="OrthoDB" id="9806388at2"/>
<dbReference type="Pfam" id="PF00557">
    <property type="entry name" value="Peptidase_M24"/>
    <property type="match status" value="1"/>
</dbReference>
<dbReference type="InterPro" id="IPR000587">
    <property type="entry name" value="Creatinase_N"/>
</dbReference>
<keyword evidence="3" id="KW-0378">Hydrolase</keyword>
<sequence>MNDRLPEHAGAAGPVSARIARLRDEMARLGLAAYVVPSSDPHLSEYLPERWQGRQWLSGFTGSVGTLVVTADFAGVWVDSRYWVQAEAQLAGTGIQLMKMMAGQQSQPHVEWLAQHLAPGACVGVDGAVLGLAQARALSDGLEAAGIPLRTDEDLLDAVWPERPALPANAVFEHALPYASAARADKLAQIRRVMGEKGAQWHFVSTLDDLAWLFNLRGADVNFNPVFVAHALIGLEEARLFVGAGKVSRELADALARDGVQIAPYEQAGAALAALPAGATLLIDPRRITLGLREAVADGVRIVEAVNPSTFAKSRKTSEQAEQVRATMEQDGAALAEFFAWFETALGRGEAITELTIDERITALRARRPGFVSPSFATIAGFNANGAMPHYRATQASHASIAGNGLLLIDSGGQYLSGTTDITRVVPVGSITEAHQRDFTLVLKGMIALSRTQFPRGIRAPMLDAIARAPIWEAGVDYGHGTGHGVGYFLNVHEGPQVISHYAPAEPFTAMEAGMITSVEPGIYRPGQWGVRIENLVLARLEAETEFGAFLAFETLTLCPIDTRCIARELLREDERAWLNAYHETVRTRLDPHVSGDAKAWLHTRTQPI</sequence>
<feature type="domain" description="Peptidase M24" evidence="4">
    <location>
        <begin position="322"/>
        <end position="538"/>
    </location>
</feature>
<dbReference type="InterPro" id="IPR032416">
    <property type="entry name" value="Peptidase_M24_C"/>
</dbReference>
<dbReference type="Pfam" id="PF01321">
    <property type="entry name" value="Creatinase_N"/>
    <property type="match status" value="1"/>
</dbReference>
<dbReference type="InterPro" id="IPR036005">
    <property type="entry name" value="Creatinase/aminopeptidase-like"/>
</dbReference>
<dbReference type="FunFam" id="3.90.230.10:FF:000009">
    <property type="entry name" value="xaa-Pro aminopeptidase 2"/>
    <property type="match status" value="1"/>
</dbReference>
<evidence type="ECO:0000259" key="6">
    <source>
        <dbReference type="Pfam" id="PF16188"/>
    </source>
</evidence>
<comment type="similarity">
    <text evidence="1">Belongs to the peptidase M24B family.</text>
</comment>
<feature type="domain" description="Peptidase M24 C-terminal" evidence="6">
    <location>
        <begin position="550"/>
        <end position="609"/>
    </location>
</feature>
<dbReference type="Gene3D" id="3.90.230.10">
    <property type="entry name" value="Creatinase/methionine aminopeptidase superfamily"/>
    <property type="match status" value="1"/>
</dbReference>
<dbReference type="PANTHER" id="PTHR43763">
    <property type="entry name" value="XAA-PRO AMINOPEPTIDASE 1"/>
    <property type="match status" value="1"/>
</dbReference>
<dbReference type="SUPFAM" id="SSF53092">
    <property type="entry name" value="Creatinase/prolidase N-terminal domain"/>
    <property type="match status" value="1"/>
</dbReference>
<dbReference type="PANTHER" id="PTHR43763:SF6">
    <property type="entry name" value="XAA-PRO AMINOPEPTIDASE 1"/>
    <property type="match status" value="1"/>
</dbReference>
<evidence type="ECO:0000256" key="1">
    <source>
        <dbReference type="ARBA" id="ARBA00008766"/>
    </source>
</evidence>
<organism evidence="7 8">
    <name type="scientific">Trinickia fusca</name>
    <dbReference type="NCBI Taxonomy" id="2419777"/>
    <lineage>
        <taxon>Bacteria</taxon>
        <taxon>Pseudomonadati</taxon>
        <taxon>Pseudomonadota</taxon>
        <taxon>Betaproteobacteria</taxon>
        <taxon>Burkholderiales</taxon>
        <taxon>Burkholderiaceae</taxon>
        <taxon>Trinickia</taxon>
    </lineage>
</organism>
<dbReference type="InterPro" id="IPR033740">
    <property type="entry name" value="Pept_M24B"/>
</dbReference>
<dbReference type="GO" id="GO:0046872">
    <property type="term" value="F:metal ion binding"/>
    <property type="evidence" value="ECO:0007669"/>
    <property type="project" value="UniProtKB-KW"/>
</dbReference>
<protein>
    <submittedName>
        <fullName evidence="7">Aminopeptidase P family protein</fullName>
    </submittedName>
</protein>
<dbReference type="InterPro" id="IPR000994">
    <property type="entry name" value="Pept_M24"/>
</dbReference>
<keyword evidence="8" id="KW-1185">Reference proteome</keyword>
<dbReference type="AlphaFoldDB" id="A0A494WZS1"/>
<name>A0A494WZS1_9BURK</name>